<keyword evidence="2" id="KW-1185">Reference proteome</keyword>
<proteinExistence type="predicted"/>
<accession>A0A0F3GRD5</accession>
<dbReference type="Proteomes" id="UP000033423">
    <property type="component" value="Unassembled WGS sequence"/>
</dbReference>
<evidence type="ECO:0000313" key="1">
    <source>
        <dbReference type="EMBL" id="KJU84466.1"/>
    </source>
</evidence>
<reference evidence="1 2" key="1">
    <citation type="submission" date="2015-02" db="EMBL/GenBank/DDBJ databases">
        <title>Single-cell genomics of uncultivated deep-branching MTB reveals a conserved set of magnetosome genes.</title>
        <authorList>
            <person name="Kolinko S."/>
            <person name="Richter M."/>
            <person name="Glockner F.O."/>
            <person name="Brachmann A."/>
            <person name="Schuler D."/>
        </authorList>
    </citation>
    <scope>NUCLEOTIDE SEQUENCE [LARGE SCALE GENOMIC DNA]</scope>
    <source>
        <strain evidence="1">TM-1</strain>
    </source>
</reference>
<protein>
    <submittedName>
        <fullName evidence="1">Uncharacterized protein</fullName>
    </submittedName>
</protein>
<comment type="caution">
    <text evidence="1">The sequence shown here is derived from an EMBL/GenBank/DDBJ whole genome shotgun (WGS) entry which is preliminary data.</text>
</comment>
<evidence type="ECO:0000313" key="2">
    <source>
        <dbReference type="Proteomes" id="UP000033423"/>
    </source>
</evidence>
<dbReference type="AlphaFoldDB" id="A0A0F3GRD5"/>
<name>A0A0F3GRD5_9BACT</name>
<sequence>PEETVEQVQQIHNDKVDAIKEALKELSPPYEKDLTNKPAMYYSINWQVYRKRWQYENG</sequence>
<gene>
    <name evidence="1" type="ORF">MBAV_003340</name>
</gene>
<dbReference type="EMBL" id="LACI01001437">
    <property type="protein sequence ID" value="KJU84466.1"/>
    <property type="molecule type" value="Genomic_DNA"/>
</dbReference>
<organism evidence="1 2">
    <name type="scientific">Candidatus Magnetobacterium bavaricum</name>
    <dbReference type="NCBI Taxonomy" id="29290"/>
    <lineage>
        <taxon>Bacteria</taxon>
        <taxon>Pseudomonadati</taxon>
        <taxon>Nitrospirota</taxon>
        <taxon>Thermodesulfovibrionia</taxon>
        <taxon>Thermodesulfovibrionales</taxon>
        <taxon>Candidatus Magnetobacteriaceae</taxon>
        <taxon>Candidatus Magnetobacterium</taxon>
    </lineage>
</organism>
<feature type="non-terminal residue" evidence="1">
    <location>
        <position position="1"/>
    </location>
</feature>